<feature type="region of interest" description="Disordered" evidence="1">
    <location>
        <begin position="131"/>
        <end position="166"/>
    </location>
</feature>
<dbReference type="AlphaFoldDB" id="A0A9N7YFN6"/>
<keyword evidence="3" id="KW-1185">Reference proteome</keyword>
<sequence length="166" mass="19051">MSEQRAEHKGPGFKLETHTLRECRPLSNFLFAEESVGWRSARCNRPLTSRFGGRLPEPGDNEARDETTVRRDWRNLRQTVGRLVSSEPGSHANYTGGRLFQAVVGKEERKNKTHPRLTLQKKNLRLQKHADSTMWPGSHQKRQEAGEQCVSQGAGEWDETTCQQRR</sequence>
<gene>
    <name evidence="2" type="ORF">PLEPLA_LOCUS17745</name>
</gene>
<dbReference type="Proteomes" id="UP001153269">
    <property type="component" value="Unassembled WGS sequence"/>
</dbReference>
<protein>
    <submittedName>
        <fullName evidence="2">Uncharacterized protein</fullName>
    </submittedName>
</protein>
<organism evidence="2 3">
    <name type="scientific">Pleuronectes platessa</name>
    <name type="common">European plaice</name>
    <dbReference type="NCBI Taxonomy" id="8262"/>
    <lineage>
        <taxon>Eukaryota</taxon>
        <taxon>Metazoa</taxon>
        <taxon>Chordata</taxon>
        <taxon>Craniata</taxon>
        <taxon>Vertebrata</taxon>
        <taxon>Euteleostomi</taxon>
        <taxon>Actinopterygii</taxon>
        <taxon>Neopterygii</taxon>
        <taxon>Teleostei</taxon>
        <taxon>Neoteleostei</taxon>
        <taxon>Acanthomorphata</taxon>
        <taxon>Carangaria</taxon>
        <taxon>Pleuronectiformes</taxon>
        <taxon>Pleuronectoidei</taxon>
        <taxon>Pleuronectidae</taxon>
        <taxon>Pleuronectes</taxon>
    </lineage>
</organism>
<accession>A0A9N7YFN6</accession>
<comment type="caution">
    <text evidence="2">The sequence shown here is derived from an EMBL/GenBank/DDBJ whole genome shotgun (WGS) entry which is preliminary data.</text>
</comment>
<name>A0A9N7YFN6_PLEPL</name>
<evidence type="ECO:0000313" key="3">
    <source>
        <dbReference type="Proteomes" id="UP001153269"/>
    </source>
</evidence>
<proteinExistence type="predicted"/>
<dbReference type="EMBL" id="CADEAL010001169">
    <property type="protein sequence ID" value="CAB1429765.1"/>
    <property type="molecule type" value="Genomic_DNA"/>
</dbReference>
<evidence type="ECO:0000313" key="2">
    <source>
        <dbReference type="EMBL" id="CAB1429765.1"/>
    </source>
</evidence>
<reference evidence="2" key="1">
    <citation type="submission" date="2020-03" db="EMBL/GenBank/DDBJ databases">
        <authorList>
            <person name="Weist P."/>
        </authorList>
    </citation>
    <scope>NUCLEOTIDE SEQUENCE</scope>
</reference>
<evidence type="ECO:0000256" key="1">
    <source>
        <dbReference type="SAM" id="MobiDB-lite"/>
    </source>
</evidence>